<dbReference type="RefSeq" id="WP_061142666.1">
    <property type="nucleotide sequence ID" value="NZ_LNNH01000027.1"/>
</dbReference>
<evidence type="ECO:0008006" key="3">
    <source>
        <dbReference type="Google" id="ProtNLM"/>
    </source>
</evidence>
<comment type="caution">
    <text evidence="1">The sequence shown here is derived from an EMBL/GenBank/DDBJ whole genome shotgun (WGS) entry which is preliminary data.</text>
</comment>
<dbReference type="EMBL" id="LNNH01000027">
    <property type="protein sequence ID" value="KWW17525.1"/>
    <property type="molecule type" value="Genomic_DNA"/>
</dbReference>
<organism evidence="1 2">
    <name type="scientific">Peribacillus simplex</name>
    <dbReference type="NCBI Taxonomy" id="1478"/>
    <lineage>
        <taxon>Bacteria</taxon>
        <taxon>Bacillati</taxon>
        <taxon>Bacillota</taxon>
        <taxon>Bacilli</taxon>
        <taxon>Bacillales</taxon>
        <taxon>Bacillaceae</taxon>
        <taxon>Peribacillus</taxon>
    </lineage>
</organism>
<accession>A0A109MWV0</accession>
<sequence length="389" mass="45367">MKTIDFKNLLTPAPSNIGRDVHKQLLSLRNIKALELILQSNKEENLNWLGKAIDLLKTCDAAERDHVLNKPYVYLWIEKYKNFTSMGETEKQTWIWKGFVHIFLQLNKRVNPVLESLRLRFTVKPKDIFFLKDMTENQAAKEILVISENNHITFEVEHVLYSFDVHTFHKAFTLPFITNEVFWFEEYVNIASSAELRMNMEITEVVSEDINNSFEEALQLIKISWPEMFAEIDGNIENIVFFNPPGLPFFSDFRVHGTIFACHVARPVVKIAEWLIHEASHNRLNTIMCARPHIFNDMKPIYTSPWRDELRPLYGIYHGCFVHCRVLHFYRLLKKKRATYKGVSMESEIERISEELQLGLSTIEEHASLSPDGEALVHGMQNLVIADSK</sequence>
<reference evidence="1 2" key="1">
    <citation type="submission" date="2015-11" db="EMBL/GenBank/DDBJ databases">
        <title>Genome Sequence of Bacillus simplex strain VanAntwerpen2.</title>
        <authorList>
            <person name="Couger M.B."/>
        </authorList>
    </citation>
    <scope>NUCLEOTIDE SEQUENCE [LARGE SCALE GENOMIC DNA]</scope>
    <source>
        <strain evidence="1 2">VanAntwerpen02</strain>
    </source>
</reference>
<proteinExistence type="predicted"/>
<dbReference type="AlphaFoldDB" id="A0A109MWV0"/>
<evidence type="ECO:0000313" key="2">
    <source>
        <dbReference type="Proteomes" id="UP000064189"/>
    </source>
</evidence>
<dbReference type="Proteomes" id="UP000064189">
    <property type="component" value="Unassembled WGS sequence"/>
</dbReference>
<evidence type="ECO:0000313" key="1">
    <source>
        <dbReference type="EMBL" id="KWW17525.1"/>
    </source>
</evidence>
<dbReference type="NCBIfam" id="TIGR04267">
    <property type="entry name" value="mod_HExxH"/>
    <property type="match status" value="1"/>
</dbReference>
<gene>
    <name evidence="1" type="ORF">AS888_21105</name>
</gene>
<dbReference type="InterPro" id="IPR026337">
    <property type="entry name" value="AKG_HExxH"/>
</dbReference>
<protein>
    <recommendedName>
        <fullName evidence="3">HEXXH motif domain-containing protein</fullName>
    </recommendedName>
</protein>
<keyword evidence="2" id="KW-1185">Reference proteome</keyword>
<name>A0A109MWV0_9BACI</name>